<dbReference type="AlphaFoldDB" id="C8BNV7"/>
<sequence>MINVTGHGTVFRGATTHHCHPFSRERAMTTNALERRLDNNYERANRSYESVTKAAADDPSVENMQAIFEETMKTSSANFAMNQAFKVKHSLTKTVLDGFQ</sequence>
<proteinExistence type="predicted"/>
<name>C8BNV7_PSESY</name>
<dbReference type="EMBL" id="GQ268170">
    <property type="protein sequence ID" value="ACU65049.1"/>
    <property type="molecule type" value="Genomic_DNA"/>
</dbReference>
<accession>C8BNV7</accession>
<dbReference type="InterPro" id="IPR009371">
    <property type="entry name" value="T3SS_HrpF"/>
</dbReference>
<evidence type="ECO:0000313" key="1">
    <source>
        <dbReference type="EMBL" id="ACU65049.1"/>
    </source>
</evidence>
<dbReference type="Pfam" id="PF06266">
    <property type="entry name" value="HrpF"/>
    <property type="match status" value="1"/>
</dbReference>
<protein>
    <submittedName>
        <fullName evidence="1">HrpF</fullName>
    </submittedName>
</protein>
<organism evidence="1">
    <name type="scientific">Pseudomonas syringae pv. syringae</name>
    <dbReference type="NCBI Taxonomy" id="321"/>
    <lineage>
        <taxon>Bacteria</taxon>
        <taxon>Pseudomonadati</taxon>
        <taxon>Pseudomonadota</taxon>
        <taxon>Gammaproteobacteria</taxon>
        <taxon>Pseudomonadales</taxon>
        <taxon>Pseudomonadaceae</taxon>
        <taxon>Pseudomonas</taxon>
        <taxon>Pseudomonas syringae</taxon>
    </lineage>
</organism>
<gene>
    <name evidence="1" type="primary">hrpF</name>
</gene>
<reference evidence="1" key="1">
    <citation type="journal article" date="2010" name="Mol. Plant Microbe Interact.">
        <title>Pseudomonas syringae strains naturally lacking the classical P. syringae hrp/hrc Locus are common leaf colonizers equipped with an atypical type III secretion system.</title>
        <authorList>
            <person name="Clarke C.R."/>
            <person name="Cai R."/>
            <person name="Studholme D.J."/>
            <person name="Guttman D.S."/>
            <person name="Vinatzer B.A."/>
        </authorList>
    </citation>
    <scope>NUCLEOTIDE SEQUENCE</scope>
</reference>